<dbReference type="SUPFAM" id="SSF55120">
    <property type="entry name" value="Pseudouridine synthase"/>
    <property type="match status" value="1"/>
</dbReference>
<dbReference type="PANTHER" id="PTHR23127">
    <property type="entry name" value="CENTROMERE/MICROTUBULE BINDING PROTEIN CBF5"/>
    <property type="match status" value="1"/>
</dbReference>
<keyword evidence="7" id="KW-1185">Reference proteome</keyword>
<dbReference type="Gene3D" id="2.30.130.10">
    <property type="entry name" value="PUA domain"/>
    <property type="match status" value="1"/>
</dbReference>
<gene>
    <name evidence="6" type="ORF">GMRT_13159</name>
</gene>
<dbReference type="SUPFAM" id="SSF88697">
    <property type="entry name" value="PUA domain-like"/>
    <property type="match status" value="1"/>
</dbReference>
<feature type="domain" description="Dyskerin-like" evidence="5">
    <location>
        <begin position="10"/>
        <end position="68"/>
    </location>
</feature>
<feature type="region of interest" description="Disordered" evidence="3">
    <location>
        <begin position="403"/>
        <end position="423"/>
    </location>
</feature>
<dbReference type="Pfam" id="PF16198">
    <property type="entry name" value="TruB_C_2"/>
    <property type="match status" value="1"/>
</dbReference>
<dbReference type="EMBL" id="VDLU01000005">
    <property type="protein sequence ID" value="TNJ26679.1"/>
    <property type="molecule type" value="Genomic_DNA"/>
</dbReference>
<dbReference type="OrthoDB" id="10250002at2759"/>
<name>A0A4Z1T268_GIAMU</name>
<dbReference type="GO" id="GO:0031118">
    <property type="term" value="P:rRNA pseudouridine synthesis"/>
    <property type="evidence" value="ECO:0007669"/>
    <property type="project" value="TreeGrafter"/>
</dbReference>
<proteinExistence type="inferred from homology"/>
<dbReference type="InterPro" id="IPR036974">
    <property type="entry name" value="PUA_sf"/>
</dbReference>
<dbReference type="Pfam" id="PF01472">
    <property type="entry name" value="PUA"/>
    <property type="match status" value="1"/>
</dbReference>
<dbReference type="GO" id="GO:0009982">
    <property type="term" value="F:pseudouridine synthase activity"/>
    <property type="evidence" value="ECO:0007669"/>
    <property type="project" value="InterPro"/>
</dbReference>
<dbReference type="CDD" id="cd21148">
    <property type="entry name" value="PUA_Cbf5"/>
    <property type="match status" value="1"/>
</dbReference>
<dbReference type="InterPro" id="IPR012960">
    <property type="entry name" value="Dyskerin-like"/>
</dbReference>
<dbReference type="Pfam" id="PF08068">
    <property type="entry name" value="DKCLD"/>
    <property type="match status" value="1"/>
</dbReference>
<dbReference type="GO" id="GO:1990481">
    <property type="term" value="P:mRNA pseudouridine synthesis"/>
    <property type="evidence" value="ECO:0007669"/>
    <property type="project" value="TreeGrafter"/>
</dbReference>
<dbReference type="SMART" id="SM01136">
    <property type="entry name" value="DKCLD"/>
    <property type="match status" value="1"/>
</dbReference>
<dbReference type="PROSITE" id="PS50890">
    <property type="entry name" value="PUA"/>
    <property type="match status" value="1"/>
</dbReference>
<dbReference type="GO" id="GO:0031120">
    <property type="term" value="P:snRNA pseudouridine synthesis"/>
    <property type="evidence" value="ECO:0007669"/>
    <property type="project" value="TreeGrafter"/>
</dbReference>
<feature type="domain" description="PUA" evidence="4">
    <location>
        <begin position="268"/>
        <end position="342"/>
    </location>
</feature>
<evidence type="ECO:0000259" key="4">
    <source>
        <dbReference type="SMART" id="SM00359"/>
    </source>
</evidence>
<dbReference type="AlphaFoldDB" id="A0A4Z1T268"/>
<comment type="similarity">
    <text evidence="1">Belongs to the pseudouridine synthase TruB family.</text>
</comment>
<evidence type="ECO:0000256" key="3">
    <source>
        <dbReference type="SAM" id="MobiDB-lite"/>
    </source>
</evidence>
<evidence type="ECO:0000256" key="1">
    <source>
        <dbReference type="ARBA" id="ARBA00008999"/>
    </source>
</evidence>
<dbReference type="InterPro" id="IPR004802">
    <property type="entry name" value="tRNA_PsdUridine_synth_B_fam"/>
</dbReference>
<dbReference type="SMART" id="SM00359">
    <property type="entry name" value="PUA"/>
    <property type="match status" value="1"/>
</dbReference>
<dbReference type="Gene3D" id="3.30.2350.10">
    <property type="entry name" value="Pseudouridine synthase"/>
    <property type="match status" value="1"/>
</dbReference>
<evidence type="ECO:0000313" key="7">
    <source>
        <dbReference type="Proteomes" id="UP000315496"/>
    </source>
</evidence>
<dbReference type="InterPro" id="IPR002478">
    <property type="entry name" value="PUA"/>
</dbReference>
<dbReference type="InterPro" id="IPR015947">
    <property type="entry name" value="PUA-like_sf"/>
</dbReference>
<dbReference type="NCBIfam" id="TIGR00425">
    <property type="entry name" value="CBF5"/>
    <property type="match status" value="1"/>
</dbReference>
<comment type="caution">
    <text evidence="6">The sequence shown here is derived from an EMBL/GenBank/DDBJ whole genome shotgun (WGS) entry which is preliminary data.</text>
</comment>
<dbReference type="InterPro" id="IPR020103">
    <property type="entry name" value="PsdUridine_synth_cat_dom_sf"/>
</dbReference>
<dbReference type="GO" id="GO:0031429">
    <property type="term" value="C:box H/ACA snoRNP complex"/>
    <property type="evidence" value="ECO:0007669"/>
    <property type="project" value="TreeGrafter"/>
</dbReference>
<protein>
    <submittedName>
        <fullName evidence="6">Centromere/microtubule binding protein CBF5</fullName>
    </submittedName>
</protein>
<dbReference type="InterPro" id="IPR032819">
    <property type="entry name" value="TruB_C"/>
</dbReference>
<dbReference type="Proteomes" id="UP000315496">
    <property type="component" value="Chromosome 5"/>
</dbReference>
<evidence type="ECO:0000313" key="6">
    <source>
        <dbReference type="EMBL" id="TNJ26679.1"/>
    </source>
</evidence>
<dbReference type="InterPro" id="IPR002501">
    <property type="entry name" value="PsdUridine_synth_N"/>
</dbReference>
<accession>A0A4Z1T268</accession>
<dbReference type="CDD" id="cd02572">
    <property type="entry name" value="PseudoU_synth_hDyskerin"/>
    <property type="match status" value="1"/>
</dbReference>
<evidence type="ECO:0000256" key="2">
    <source>
        <dbReference type="ARBA" id="ARBA00023235"/>
    </source>
</evidence>
<dbReference type="Pfam" id="PF01509">
    <property type="entry name" value="TruB_N"/>
    <property type="match status" value="1"/>
</dbReference>
<keyword evidence="2" id="KW-0413">Isomerase</keyword>
<sequence>MACDIQHVPDPETLPLLLRGFTTLNVKSSAYSPSTCGHSPLARPIQEHLRYGVINLDKTAGPSSHEVVAWVKRILELEKTGHSGTLDPNVTGCLLVCLERATRLVKSQQVLGKEYVCVVQFKDLVAADKHARADFERRLSSTLELLTCAQLQIPPKEGCAVKRQLRVREIYELELIELDFSTGRAIVRAACQAGTYMRTLCVHIGLLLGQEAYMLELRRVRTGRLTEKTNLVTMHDVLDAYWRYKNLGEEAYLRRVVMPLEYLLVGMKRLFVKDSAVNAITYGAPLRIPGLLRYEPTICTGDAVVLVTTKGEAIALGVAVMGAPDIMGASHGVVATTKRVIMDRDVYEKQWGLGPMAKERKALIAQGLLDKYGAPTEQTPREWIERWRSPEAEARFLATAGNTCANAATAPESSTRGQRGLKT</sequence>
<evidence type="ECO:0000259" key="5">
    <source>
        <dbReference type="SMART" id="SM01136"/>
    </source>
</evidence>
<dbReference type="NCBIfam" id="NF003280">
    <property type="entry name" value="PRK04270.1"/>
    <property type="match status" value="1"/>
</dbReference>
<dbReference type="FunFam" id="3.30.2350.10:FF:000001">
    <property type="entry name" value="H/ACA ribonucleoprotein complex subunit CBF5"/>
    <property type="match status" value="1"/>
</dbReference>
<dbReference type="VEuPathDB" id="GiardiaDB:GMRT_13159"/>
<dbReference type="GO" id="GO:0000495">
    <property type="term" value="P:box H/ACA sno(s)RNA 3'-end processing"/>
    <property type="evidence" value="ECO:0007669"/>
    <property type="project" value="TreeGrafter"/>
</dbReference>
<dbReference type="PANTHER" id="PTHR23127:SF0">
    <property type="entry name" value="H_ACA RIBONUCLEOPROTEIN COMPLEX SUBUNIT DKC1"/>
    <property type="match status" value="1"/>
</dbReference>
<reference evidence="6 7" key="1">
    <citation type="submission" date="2019-05" db="EMBL/GenBank/DDBJ databases">
        <title>The compact genome of Giardia muris reveals important steps in the evolution of intestinal protozoan parasites.</title>
        <authorList>
            <person name="Xu F."/>
            <person name="Jimenez-Gonzalez A."/>
            <person name="Einarsson E."/>
            <person name="Astvaldsson A."/>
            <person name="Peirasmaki D."/>
            <person name="Eckmann L."/>
            <person name="Andersson J.O."/>
            <person name="Svard S.G."/>
            <person name="Jerlstrom-Hultqvist J."/>
        </authorList>
    </citation>
    <scope>NUCLEOTIDE SEQUENCE [LARGE SCALE GENOMIC DNA]</scope>
    <source>
        <strain evidence="6 7">Roberts-Thomson</strain>
    </source>
</reference>
<dbReference type="GO" id="GO:0003723">
    <property type="term" value="F:RNA binding"/>
    <property type="evidence" value="ECO:0007669"/>
    <property type="project" value="InterPro"/>
</dbReference>
<organism evidence="6 7">
    <name type="scientific">Giardia muris</name>
    <dbReference type="NCBI Taxonomy" id="5742"/>
    <lineage>
        <taxon>Eukaryota</taxon>
        <taxon>Metamonada</taxon>
        <taxon>Diplomonadida</taxon>
        <taxon>Hexamitidae</taxon>
        <taxon>Giardiinae</taxon>
        <taxon>Giardia</taxon>
    </lineage>
</organism>